<dbReference type="EMBL" id="CAJPDS010000108">
    <property type="protein sequence ID" value="CAF9938067.1"/>
    <property type="molecule type" value="Genomic_DNA"/>
</dbReference>
<dbReference type="PANTHER" id="PTHR38111">
    <property type="entry name" value="ZN(2)-C6 FUNGAL-TYPE DOMAIN-CONTAINING PROTEIN-RELATED"/>
    <property type="match status" value="1"/>
</dbReference>
<sequence length="384" mass="43786">MAAVSLSVVGNAGNNLALTMEGSKKYGQALWELQKALWDKRMMYKDETLAACNALILYELLECTDSSLDGWVSHSTGLAHLIEMRGPESYDSPLAQMIYISFRQVSMIQDIQYRRASTFAQTRWQSSPYRNHVKGPDQKLYDIGSELSTIIADADKSKSMSSNEAFTSKRMTLLERCLKLDREMDTWFERLNEEIPPPHYWPEFSNLQNPVDDDQDRKTYPVSFRFPNLFIAKVLLDHWALSIILHSTSLQLYQSLMGGTRPRPDRPEHPADGGRAQATTNIPQNYTVPPPKVAQTPGMIRSLADCIAQSMEYCLSKDMGILGSQWALFSLRAALQTYRYFPDSKELLWLQAVHDRISDEKGVKFSRAIAARSWITRDTSPWRP</sequence>
<comment type="caution">
    <text evidence="2">The sequence shown here is derived from an EMBL/GenBank/DDBJ whole genome shotgun (WGS) entry which is preliminary data.</text>
</comment>
<keyword evidence="3" id="KW-1185">Reference proteome</keyword>
<dbReference type="AlphaFoldDB" id="A0A8H3G745"/>
<evidence type="ECO:0000313" key="2">
    <source>
        <dbReference type="EMBL" id="CAF9938067.1"/>
    </source>
</evidence>
<dbReference type="InterPro" id="IPR021858">
    <property type="entry name" value="Fun_TF"/>
</dbReference>
<dbReference type="Pfam" id="PF11951">
    <property type="entry name" value="Fungal_trans_2"/>
    <property type="match status" value="1"/>
</dbReference>
<feature type="region of interest" description="Disordered" evidence="1">
    <location>
        <begin position="257"/>
        <end position="293"/>
    </location>
</feature>
<reference evidence="2" key="1">
    <citation type="submission" date="2021-03" db="EMBL/GenBank/DDBJ databases">
        <authorList>
            <person name="Tagirdzhanova G."/>
        </authorList>
    </citation>
    <scope>NUCLEOTIDE SEQUENCE</scope>
</reference>
<accession>A0A8H3G745</accession>
<gene>
    <name evidence="2" type="ORF">HETSPECPRED_000758</name>
</gene>
<dbReference type="PANTHER" id="PTHR38111:SF11">
    <property type="entry name" value="TRANSCRIPTION FACTOR DOMAIN-CONTAINING PROTEIN-RELATED"/>
    <property type="match status" value="1"/>
</dbReference>
<dbReference type="OrthoDB" id="4491390at2759"/>
<dbReference type="InterPro" id="IPR053178">
    <property type="entry name" value="Osmoadaptation_assoc"/>
</dbReference>
<feature type="compositionally biased region" description="Basic and acidic residues" evidence="1">
    <location>
        <begin position="262"/>
        <end position="272"/>
    </location>
</feature>
<name>A0A8H3G745_9LECA</name>
<feature type="compositionally biased region" description="Polar residues" evidence="1">
    <location>
        <begin position="277"/>
        <end position="287"/>
    </location>
</feature>
<protein>
    <submittedName>
        <fullName evidence="2">Uncharacterized protein</fullName>
    </submittedName>
</protein>
<evidence type="ECO:0000313" key="3">
    <source>
        <dbReference type="Proteomes" id="UP000664521"/>
    </source>
</evidence>
<proteinExistence type="predicted"/>
<organism evidence="2 3">
    <name type="scientific">Heterodermia speciosa</name>
    <dbReference type="NCBI Taxonomy" id="116794"/>
    <lineage>
        <taxon>Eukaryota</taxon>
        <taxon>Fungi</taxon>
        <taxon>Dikarya</taxon>
        <taxon>Ascomycota</taxon>
        <taxon>Pezizomycotina</taxon>
        <taxon>Lecanoromycetes</taxon>
        <taxon>OSLEUM clade</taxon>
        <taxon>Lecanoromycetidae</taxon>
        <taxon>Caliciales</taxon>
        <taxon>Physciaceae</taxon>
        <taxon>Heterodermia</taxon>
    </lineage>
</organism>
<dbReference type="Proteomes" id="UP000664521">
    <property type="component" value="Unassembled WGS sequence"/>
</dbReference>
<evidence type="ECO:0000256" key="1">
    <source>
        <dbReference type="SAM" id="MobiDB-lite"/>
    </source>
</evidence>